<organism evidence="1 2">
    <name type="scientific">Jimgerdemannia flammicorona</name>
    <dbReference type="NCBI Taxonomy" id="994334"/>
    <lineage>
        <taxon>Eukaryota</taxon>
        <taxon>Fungi</taxon>
        <taxon>Fungi incertae sedis</taxon>
        <taxon>Mucoromycota</taxon>
        <taxon>Mucoromycotina</taxon>
        <taxon>Endogonomycetes</taxon>
        <taxon>Endogonales</taxon>
        <taxon>Endogonaceae</taxon>
        <taxon>Jimgerdemannia</taxon>
    </lineage>
</organism>
<reference evidence="1 2" key="1">
    <citation type="journal article" date="2018" name="New Phytol.">
        <title>Phylogenomics of Endogonaceae and evolution of mycorrhizas within Mucoromycota.</title>
        <authorList>
            <person name="Chang Y."/>
            <person name="Desiro A."/>
            <person name="Na H."/>
            <person name="Sandor L."/>
            <person name="Lipzen A."/>
            <person name="Clum A."/>
            <person name="Barry K."/>
            <person name="Grigoriev I.V."/>
            <person name="Martin F.M."/>
            <person name="Stajich J.E."/>
            <person name="Smith M.E."/>
            <person name="Bonito G."/>
            <person name="Spatafora J.W."/>
        </authorList>
    </citation>
    <scope>NUCLEOTIDE SEQUENCE [LARGE SCALE GENOMIC DNA]</scope>
    <source>
        <strain evidence="1 2">AD002</strain>
    </source>
</reference>
<protein>
    <recommendedName>
        <fullName evidence="3">Protein kinase domain-containing protein</fullName>
    </recommendedName>
</protein>
<accession>A0A433QUQ3</accession>
<evidence type="ECO:0000313" key="1">
    <source>
        <dbReference type="EMBL" id="RUS33514.1"/>
    </source>
</evidence>
<comment type="caution">
    <text evidence="1">The sequence shown here is derived from an EMBL/GenBank/DDBJ whole genome shotgun (WGS) entry which is preliminary data.</text>
</comment>
<keyword evidence="2" id="KW-1185">Reference proteome</keyword>
<name>A0A433QUQ3_9FUNG</name>
<proteinExistence type="predicted"/>
<dbReference type="AlphaFoldDB" id="A0A433QUQ3"/>
<dbReference type="EMBL" id="RBNJ01001138">
    <property type="protein sequence ID" value="RUS33514.1"/>
    <property type="molecule type" value="Genomic_DNA"/>
</dbReference>
<evidence type="ECO:0000313" key="2">
    <source>
        <dbReference type="Proteomes" id="UP000274822"/>
    </source>
</evidence>
<gene>
    <name evidence="1" type="ORF">BC938DRAFT_471327</name>
</gene>
<sequence>MSTLPLGDADRLMAAKCLYETSSSLRWQDLRSTQDNKQNFPYDKELKRHLEALNVSVLADRLVWVPFSRFENVKRLGRGGFAM</sequence>
<feature type="non-terminal residue" evidence="1">
    <location>
        <position position="83"/>
    </location>
</feature>
<dbReference type="Proteomes" id="UP000274822">
    <property type="component" value="Unassembled WGS sequence"/>
</dbReference>
<evidence type="ECO:0008006" key="3">
    <source>
        <dbReference type="Google" id="ProtNLM"/>
    </source>
</evidence>